<dbReference type="EMBL" id="CP066744">
    <property type="protein sequence ID" value="QQK08219.1"/>
    <property type="molecule type" value="Genomic_DNA"/>
</dbReference>
<keyword evidence="2" id="KW-1185">Reference proteome</keyword>
<accession>A0AC61MTQ9</accession>
<gene>
    <name evidence="1" type="ORF">JFY71_01390</name>
</gene>
<protein>
    <submittedName>
        <fullName evidence="1">DUF2922 domain-containing protein</fullName>
    </submittedName>
</protein>
<proteinExistence type="predicted"/>
<name>A0AC61MTQ9_9FIRM</name>
<evidence type="ECO:0000313" key="2">
    <source>
        <dbReference type="Proteomes" id="UP000595814"/>
    </source>
</evidence>
<evidence type="ECO:0000313" key="1">
    <source>
        <dbReference type="EMBL" id="QQK08219.1"/>
    </source>
</evidence>
<reference evidence="1 2" key="1">
    <citation type="journal article" date="2022" name="Int. J. Syst. Evol. Microbiol.">
        <title>Miniphocaeibacter halophilus sp. nov., an ammonium-tolerant acetate-producing bacterium isolated from a biogas system.</title>
        <authorList>
            <person name="Schnurer A."/>
            <person name="Singh A."/>
            <person name="Bi S."/>
            <person name="Qiao W."/>
            <person name="Westerholm M."/>
        </authorList>
    </citation>
    <scope>NUCLEOTIDE SEQUENCE [LARGE SCALE GENOMIC DNA]</scope>
    <source>
        <strain evidence="1 2">AMB_01</strain>
    </source>
</reference>
<sequence>MNSYLMLKFANELDETLQLRVDNIKNGLTDEVVKAAIVNIAESNALQGKKGTMTKAVEAKVVETTYTEFNIA</sequence>
<dbReference type="Proteomes" id="UP000595814">
    <property type="component" value="Chromosome"/>
</dbReference>
<organism evidence="1 2">
    <name type="scientific">Miniphocaeibacter halophilus</name>
    <dbReference type="NCBI Taxonomy" id="2931922"/>
    <lineage>
        <taxon>Bacteria</taxon>
        <taxon>Bacillati</taxon>
        <taxon>Bacillota</taxon>
        <taxon>Tissierellia</taxon>
        <taxon>Tissierellales</taxon>
        <taxon>Peptoniphilaceae</taxon>
        <taxon>Miniphocaeibacter</taxon>
    </lineage>
</organism>